<dbReference type="Proteomes" id="UP001583186">
    <property type="component" value="Unassembled WGS sequence"/>
</dbReference>
<accession>A0ABR3YQ97</accession>
<reference evidence="2 3" key="1">
    <citation type="journal article" date="2024" name="IMA Fungus">
        <title>IMA Genome - F19 : A genome assembly and annotation guide to empower mycologists, including annotated draft genome sequences of Ceratocystis pirilliformis, Diaporthe australafricana, Fusarium ophioides, Paecilomyces lecythidis, and Sporothrix stenoceras.</title>
        <authorList>
            <person name="Aylward J."/>
            <person name="Wilson A.M."/>
            <person name="Visagie C.M."/>
            <person name="Spraker J."/>
            <person name="Barnes I."/>
            <person name="Buitendag C."/>
            <person name="Ceriani C."/>
            <person name="Del Mar Angel L."/>
            <person name="du Plessis D."/>
            <person name="Fuchs T."/>
            <person name="Gasser K."/>
            <person name="Kramer D."/>
            <person name="Li W."/>
            <person name="Munsamy K."/>
            <person name="Piso A."/>
            <person name="Price J.L."/>
            <person name="Sonnekus B."/>
            <person name="Thomas C."/>
            <person name="van der Nest A."/>
            <person name="van Dijk A."/>
            <person name="van Heerden A."/>
            <person name="van Vuuren N."/>
            <person name="Yilmaz N."/>
            <person name="Duong T.A."/>
            <person name="van der Merwe N.A."/>
            <person name="Wingfield M.J."/>
            <person name="Wingfield B.D."/>
        </authorList>
    </citation>
    <scope>NUCLEOTIDE SEQUENCE [LARGE SCALE GENOMIC DNA]</scope>
    <source>
        <strain evidence="2 3">CMW 5346</strain>
    </source>
</reference>
<gene>
    <name evidence="2" type="ORF">Sste5346_008213</name>
</gene>
<proteinExistence type="predicted"/>
<comment type="caution">
    <text evidence="2">The sequence shown here is derived from an EMBL/GenBank/DDBJ whole genome shotgun (WGS) entry which is preliminary data.</text>
</comment>
<evidence type="ECO:0000313" key="3">
    <source>
        <dbReference type="Proteomes" id="UP001583186"/>
    </source>
</evidence>
<keyword evidence="3" id="KW-1185">Reference proteome</keyword>
<evidence type="ECO:0000256" key="1">
    <source>
        <dbReference type="SAM" id="MobiDB-lite"/>
    </source>
</evidence>
<evidence type="ECO:0000313" key="2">
    <source>
        <dbReference type="EMBL" id="KAL1890543.1"/>
    </source>
</evidence>
<organism evidence="2 3">
    <name type="scientific">Sporothrix stenoceras</name>
    <dbReference type="NCBI Taxonomy" id="5173"/>
    <lineage>
        <taxon>Eukaryota</taxon>
        <taxon>Fungi</taxon>
        <taxon>Dikarya</taxon>
        <taxon>Ascomycota</taxon>
        <taxon>Pezizomycotina</taxon>
        <taxon>Sordariomycetes</taxon>
        <taxon>Sordariomycetidae</taxon>
        <taxon>Ophiostomatales</taxon>
        <taxon>Ophiostomataceae</taxon>
        <taxon>Sporothrix</taxon>
    </lineage>
</organism>
<dbReference type="EMBL" id="JAWCUI010000061">
    <property type="protein sequence ID" value="KAL1890543.1"/>
    <property type="molecule type" value="Genomic_DNA"/>
</dbReference>
<name>A0ABR3YQ97_9PEZI</name>
<feature type="region of interest" description="Disordered" evidence="1">
    <location>
        <begin position="85"/>
        <end position="115"/>
    </location>
</feature>
<sequence length="345" mass="35699">MTFQHRPDDYGMGFGSSLDAGLGDNAGLGHSNGYGSNSGLGRSSGGNHIYSKWGTGGLGWSGGMGNSGGLRESRSAKWAKFLTTGSTSSGKINRSADRSRSGSASDDMSGLGGGDLGGLGGSGGGGCSGLSGLGLEDSKREVVVPASHPVHPPVLLDNLDKLEKARHRVFKGLDKNGDGAILAIFDRKWFKRLQQLCDHLGAQGNAVGGLLAHTTALPSPGLNIALQDWMAAVTNNLYTLHSEMESVSVQRIILIASDIGDASDMADAVGSGDPSEIVDTAGGITVNDAAQDACEEIFGRVDGPLARCYKTLVQRAAEMDNRMMPALHHELSGGGWNVPPGPGRW</sequence>
<protein>
    <submittedName>
        <fullName evidence="2">Uncharacterized protein</fullName>
    </submittedName>
</protein>